<reference evidence="4" key="2">
    <citation type="journal article" date="2016" name="Sci. Rep.">
        <title>Dictyocaulus viviparus genome, variome and transcriptome elucidate lungworm biology and support future intervention.</title>
        <authorList>
            <person name="McNulty S.N."/>
            <person name="Strube C."/>
            <person name="Rosa B.A."/>
            <person name="Martin J.C."/>
            <person name="Tyagi R."/>
            <person name="Choi Y.J."/>
            <person name="Wang Q."/>
            <person name="Hallsworth Pepin K."/>
            <person name="Zhang X."/>
            <person name="Ozersky P."/>
            <person name="Wilson R.K."/>
            <person name="Sternberg P.W."/>
            <person name="Gasser R.B."/>
            <person name="Mitreva M."/>
        </authorList>
    </citation>
    <scope>NUCLEOTIDE SEQUENCE [LARGE SCALE GENOMIC DNA]</scope>
    <source>
        <strain evidence="4">HannoverDv2000</strain>
    </source>
</reference>
<dbReference type="Proteomes" id="UP000053766">
    <property type="component" value="Unassembled WGS sequence"/>
</dbReference>
<evidence type="ECO:0000313" key="3">
    <source>
        <dbReference type="EMBL" id="KJH43276.1"/>
    </source>
</evidence>
<feature type="region of interest" description="Disordered" evidence="2">
    <location>
        <begin position="1"/>
        <end position="28"/>
    </location>
</feature>
<dbReference type="PANTHER" id="PTHR10686:SF18">
    <property type="entry name" value="IP11787P-RELATED"/>
    <property type="match status" value="1"/>
</dbReference>
<dbReference type="InterPro" id="IPR002666">
    <property type="entry name" value="Folate_carrier"/>
</dbReference>
<dbReference type="EMBL" id="KN716576">
    <property type="protein sequence ID" value="KJH43276.1"/>
    <property type="molecule type" value="Genomic_DNA"/>
</dbReference>
<dbReference type="PANTHER" id="PTHR10686">
    <property type="entry name" value="FOLATE TRANSPORTER"/>
    <property type="match status" value="1"/>
</dbReference>
<comment type="similarity">
    <text evidence="1">Belongs to the reduced folate carrier (RFC) transporter (TC 2.A.48) family.</text>
</comment>
<reference evidence="3 4" key="1">
    <citation type="submission" date="2013-11" db="EMBL/GenBank/DDBJ databases">
        <title>Draft genome of the bovine lungworm Dictyocaulus viviparus.</title>
        <authorList>
            <person name="Mitreva M."/>
        </authorList>
    </citation>
    <scope>NUCLEOTIDE SEQUENCE [LARGE SCALE GENOMIC DNA]</scope>
    <source>
        <strain evidence="3 4">HannoverDv2000</strain>
    </source>
</reference>
<evidence type="ECO:0000313" key="4">
    <source>
        <dbReference type="Proteomes" id="UP000053766"/>
    </source>
</evidence>
<dbReference type="GO" id="GO:0090482">
    <property type="term" value="F:vitamin transmembrane transporter activity"/>
    <property type="evidence" value="ECO:0007669"/>
    <property type="project" value="InterPro"/>
</dbReference>
<evidence type="ECO:0000256" key="2">
    <source>
        <dbReference type="SAM" id="MobiDB-lite"/>
    </source>
</evidence>
<dbReference type="Pfam" id="PF01770">
    <property type="entry name" value="Folate_carrier"/>
    <property type="match status" value="1"/>
</dbReference>
<dbReference type="GO" id="GO:0005886">
    <property type="term" value="C:plasma membrane"/>
    <property type="evidence" value="ECO:0007669"/>
    <property type="project" value="TreeGrafter"/>
</dbReference>
<organism evidence="3 4">
    <name type="scientific">Dictyocaulus viviparus</name>
    <name type="common">Bovine lungworm</name>
    <dbReference type="NCBI Taxonomy" id="29172"/>
    <lineage>
        <taxon>Eukaryota</taxon>
        <taxon>Metazoa</taxon>
        <taxon>Ecdysozoa</taxon>
        <taxon>Nematoda</taxon>
        <taxon>Chromadorea</taxon>
        <taxon>Rhabditida</taxon>
        <taxon>Rhabditina</taxon>
        <taxon>Rhabditomorpha</taxon>
        <taxon>Strongyloidea</taxon>
        <taxon>Metastrongylidae</taxon>
        <taxon>Dictyocaulus</taxon>
    </lineage>
</organism>
<keyword evidence="4" id="KW-1185">Reference proteome</keyword>
<gene>
    <name evidence="3" type="ORF">DICVIV_10713</name>
</gene>
<protein>
    <submittedName>
        <fullName evidence="3">Uncharacterized protein</fullName>
    </submittedName>
</protein>
<feature type="compositionally biased region" description="Polar residues" evidence="2">
    <location>
        <begin position="1"/>
        <end position="12"/>
    </location>
</feature>
<dbReference type="OrthoDB" id="18814at2759"/>
<accession>A0A0D8XLN0</accession>
<feature type="compositionally biased region" description="Basic and acidic residues" evidence="2">
    <location>
        <begin position="15"/>
        <end position="28"/>
    </location>
</feature>
<evidence type="ECO:0000256" key="1">
    <source>
        <dbReference type="ARBA" id="ARBA00005773"/>
    </source>
</evidence>
<dbReference type="AlphaFoldDB" id="A0A0D8XLN0"/>
<proteinExistence type="inferred from homology"/>
<name>A0A0D8XLN0_DICVI</name>
<sequence>MQQTCTSCQRSAHGSPEDKSQGRKKITDDTPTYNMFAVLHFKTIVNDLVSVYKNAFMLKWSFWWALATCAYFQNRNYIQTLWGTVIDVNNVNIYNGFTEALCPIIGASELITLGVVDSELNRPV</sequence>